<feature type="coiled-coil region" evidence="5">
    <location>
        <begin position="252"/>
        <end position="279"/>
    </location>
</feature>
<evidence type="ECO:0000256" key="1">
    <source>
        <dbReference type="ARBA" id="ARBA00022448"/>
    </source>
</evidence>
<evidence type="ECO:0000256" key="5">
    <source>
        <dbReference type="SAM" id="Coils"/>
    </source>
</evidence>
<dbReference type="AlphaFoldDB" id="A0A2P6MQU1"/>
<protein>
    <recommendedName>
        <fullName evidence="4">Exocyst complex component Sec8</fullName>
    </recommendedName>
</protein>
<evidence type="ECO:0000256" key="6">
    <source>
        <dbReference type="SAM" id="MobiDB-lite"/>
    </source>
</evidence>
<name>A0A2P6MQU1_9EUKA</name>
<comment type="caution">
    <text evidence="9">The sequence shown here is derived from an EMBL/GenBank/DDBJ whole genome shotgun (WGS) entry which is preliminary data.</text>
</comment>
<evidence type="ECO:0000313" key="9">
    <source>
        <dbReference type="EMBL" id="PRP74064.1"/>
    </source>
</evidence>
<dbReference type="PANTHER" id="PTHR14146:SF0">
    <property type="entry name" value="EXOCYST COMPLEX COMPONENT 4"/>
    <property type="match status" value="1"/>
</dbReference>
<feature type="compositionally biased region" description="Low complexity" evidence="6">
    <location>
        <begin position="1"/>
        <end position="10"/>
    </location>
</feature>
<dbReference type="Proteomes" id="UP000241769">
    <property type="component" value="Unassembled WGS sequence"/>
</dbReference>
<dbReference type="Pfam" id="PF04048">
    <property type="entry name" value="Sec8_N"/>
    <property type="match status" value="1"/>
</dbReference>
<feature type="compositionally biased region" description="Low complexity" evidence="6">
    <location>
        <begin position="73"/>
        <end position="89"/>
    </location>
</feature>
<dbReference type="GO" id="GO:0006904">
    <property type="term" value="P:vesicle docking involved in exocytosis"/>
    <property type="evidence" value="ECO:0007669"/>
    <property type="project" value="InterPro"/>
</dbReference>
<feature type="compositionally biased region" description="Polar residues" evidence="6">
    <location>
        <begin position="56"/>
        <end position="72"/>
    </location>
</feature>
<dbReference type="GO" id="GO:0006893">
    <property type="term" value="P:Golgi to plasma membrane transport"/>
    <property type="evidence" value="ECO:0007669"/>
    <property type="project" value="TreeGrafter"/>
</dbReference>
<dbReference type="Pfam" id="PF20652">
    <property type="entry name" value="Sec8_C"/>
    <property type="match status" value="1"/>
</dbReference>
<feature type="region of interest" description="Disordered" evidence="6">
    <location>
        <begin position="643"/>
        <end position="662"/>
    </location>
</feature>
<feature type="compositionally biased region" description="Basic and acidic residues" evidence="6">
    <location>
        <begin position="127"/>
        <end position="137"/>
    </location>
</feature>
<dbReference type="GO" id="GO:0090522">
    <property type="term" value="P:vesicle tethering involved in exocytosis"/>
    <property type="evidence" value="ECO:0007669"/>
    <property type="project" value="UniProtKB-UniRule"/>
</dbReference>
<sequence length="1242" mass="142210">MPFKSISPIGSDDDDSPPPVRKQSSSRPPARTVVSRPPPTVDSDSDSDGAPPVPAKTSSRPVNRTASTSVKTSQPPKKQFIKPISSSSKPPKKIVPNAVKKVEESEDESDSDREQTKPPPARVTRPSVRENFKRISSSDDDEDDDEPKDKRKAMIEKKPVKKPVRNPEEERTKRRRDDLKSEIREYLSEIPDEYKAKNFNPLPSVVKVLQTRGPERERKLDELERYYEYMDRAMNDIVSEYFVGFNKTTRNYTSIQKNVDQSRQNVQNLKRDLEKIKSYLASRSKALRSMWRQQMEYKETISILEKIEDLKAIPHRLEEYIEKKHYLQAARILVKSVNSLFGEDLMEIGALSDLRRDLLEMKTTFHERLIDELQDVVYLRNPHAIRDEDKESIAAFQNASISIRDREGIDAVKSRFKSFEDRSKGLEVQELEDNLEEEAERDIQHFMAIIVDSLSILDRIPTALASLNNQVGIQLLSIINQLMDEVRRDEGKRGEEEGEKKEREVEKVWYDLIRETNVERSKHPLVKLLMRLCPRWYLIARNHIFLTNLINTRYVAETEAEEQLYNSSLPPDSLKPLKRCIPNPYKIDGVWSVMQLQMETLIGLHLGNEFKERTGQTSVTGGGNILYRREKLFSFSNSSAATFTSGNEQENSHSNTNGGAGLGYSMGQALEEPSPHNLTPIYPIITNFDLQVEQMIPKQNSALTHVGIKFFIDDYVVNTYLDYVRGDFEDRLSDSLIGFEAYKLVEPRHYSPAISETSERQLLQSSVHVYLYIRELIVNIITMPAYTKSFISILQSTLLRFLEAYRGKFEEILRETETGKRIKNVDMVQLLNTDPVWSTREMRSVSVAIESNPRFRPNSKSTNEEVDAFHEIELAMEASLFPNSYPINSVLLAATQSATGAIVTPAVIEPSIVKSNDETMLNPFLVNQLTLPRETLITDVGKLSLVANMNNSLEWLLVELQKLFITPLAVFTEAQNSLKGSKNRSRKGSVSSAAPIDEGVTLIELEPDLDKVTKKLAEISILCLYAMRTELRVHCYYYLNEAVRSSYHLETEVLEPDPAIIDLNRDLSTIEEALSPYLPKIKLKYLFYSLPPLISNVLIKSLLRKIKSVNKNGVLKMCRNVFALQQNLTNIVQFKEVYFNKVRRYYLLLNSTEEELLAQIKTSISENKINSLEEFKTIKTILEFKAANRRNQGMEIFENTVVALDDFFHTLQKTKMGTTLLWDGLGDLTRTINTSLQSLVQQ</sequence>
<evidence type="ECO:0000256" key="4">
    <source>
        <dbReference type="RuleBase" id="RU367079"/>
    </source>
</evidence>
<gene>
    <name evidence="9" type="ORF">PROFUN_08688</name>
</gene>
<feature type="domain" description="Exocyst complex component Sec8 N-terminal" evidence="7">
    <location>
        <begin position="192"/>
        <end position="319"/>
    </location>
</feature>
<dbReference type="STRING" id="1890364.A0A2P6MQU1"/>
<feature type="compositionally biased region" description="Basic and acidic residues" evidence="6">
    <location>
        <begin position="165"/>
        <end position="177"/>
    </location>
</feature>
<reference evidence="9 10" key="1">
    <citation type="journal article" date="2018" name="Genome Biol. Evol.">
        <title>Multiple Roots of Fruiting Body Formation in Amoebozoa.</title>
        <authorList>
            <person name="Hillmann F."/>
            <person name="Forbes G."/>
            <person name="Novohradska S."/>
            <person name="Ferling I."/>
            <person name="Riege K."/>
            <person name="Groth M."/>
            <person name="Westermann M."/>
            <person name="Marz M."/>
            <person name="Spaller T."/>
            <person name="Winckler T."/>
            <person name="Schaap P."/>
            <person name="Glockner G."/>
        </authorList>
    </citation>
    <scope>NUCLEOTIDE SEQUENCE [LARGE SCALE GENOMIC DNA]</scope>
    <source>
        <strain evidence="9 10">Jena</strain>
    </source>
</reference>
<dbReference type="InterPro" id="IPR007191">
    <property type="entry name" value="Sec8_exocyst_N"/>
</dbReference>
<proteinExistence type="inferred from homology"/>
<dbReference type="PANTHER" id="PTHR14146">
    <property type="entry name" value="EXOCYST COMPLEX COMPONENT 4"/>
    <property type="match status" value="1"/>
</dbReference>
<comment type="similarity">
    <text evidence="4">Belongs to the SEC8 family.</text>
</comment>
<evidence type="ECO:0000259" key="7">
    <source>
        <dbReference type="Pfam" id="PF04048"/>
    </source>
</evidence>
<accession>A0A2P6MQU1</accession>
<dbReference type="GO" id="GO:0000145">
    <property type="term" value="C:exocyst"/>
    <property type="evidence" value="ECO:0007669"/>
    <property type="project" value="UniProtKB-UniRule"/>
</dbReference>
<keyword evidence="3 4" id="KW-0653">Protein transport</keyword>
<feature type="compositionally biased region" description="Basic and acidic residues" evidence="6">
    <location>
        <begin position="147"/>
        <end position="158"/>
    </location>
</feature>
<feature type="domain" description="Exocyst complex component Sec8 middle helical bundle" evidence="8">
    <location>
        <begin position="440"/>
        <end position="640"/>
    </location>
</feature>
<keyword evidence="1 4" id="KW-0813">Transport</keyword>
<dbReference type="FunCoup" id="A0A2P6MQU1">
    <property type="interactions" value="517"/>
</dbReference>
<dbReference type="InParanoid" id="A0A2P6MQU1"/>
<evidence type="ECO:0000313" key="10">
    <source>
        <dbReference type="Proteomes" id="UP000241769"/>
    </source>
</evidence>
<evidence type="ECO:0000259" key="8">
    <source>
        <dbReference type="Pfam" id="PF20652"/>
    </source>
</evidence>
<evidence type="ECO:0000256" key="2">
    <source>
        <dbReference type="ARBA" id="ARBA00022483"/>
    </source>
</evidence>
<feature type="compositionally biased region" description="Polar residues" evidence="6">
    <location>
        <begin position="646"/>
        <end position="657"/>
    </location>
</feature>
<keyword evidence="2 4" id="KW-0268">Exocytosis</keyword>
<organism evidence="9 10">
    <name type="scientific">Planoprotostelium fungivorum</name>
    <dbReference type="NCBI Taxonomy" id="1890364"/>
    <lineage>
        <taxon>Eukaryota</taxon>
        <taxon>Amoebozoa</taxon>
        <taxon>Evosea</taxon>
        <taxon>Variosea</taxon>
        <taxon>Cavosteliida</taxon>
        <taxon>Cavosteliaceae</taxon>
        <taxon>Planoprotostelium</taxon>
    </lineage>
</organism>
<keyword evidence="5" id="KW-0175">Coiled coil</keyword>
<dbReference type="InterPro" id="IPR048630">
    <property type="entry name" value="Sec8_M"/>
</dbReference>
<feature type="compositionally biased region" description="Low complexity" evidence="6">
    <location>
        <begin position="25"/>
        <end position="35"/>
    </location>
</feature>
<feature type="region of interest" description="Disordered" evidence="6">
    <location>
        <begin position="1"/>
        <end position="177"/>
    </location>
</feature>
<keyword evidence="10" id="KW-1185">Reference proteome</keyword>
<dbReference type="OrthoDB" id="272977at2759"/>
<dbReference type="EMBL" id="MDYQ01000502">
    <property type="protein sequence ID" value="PRP74064.1"/>
    <property type="molecule type" value="Genomic_DNA"/>
</dbReference>
<evidence type="ECO:0000256" key="3">
    <source>
        <dbReference type="ARBA" id="ARBA00022927"/>
    </source>
</evidence>
<dbReference type="GO" id="GO:0015031">
    <property type="term" value="P:protein transport"/>
    <property type="evidence" value="ECO:0007669"/>
    <property type="project" value="UniProtKB-KW"/>
</dbReference>
<dbReference type="GO" id="GO:0006612">
    <property type="term" value="P:protein targeting to membrane"/>
    <property type="evidence" value="ECO:0007669"/>
    <property type="project" value="UniProtKB-UniRule"/>
</dbReference>
<dbReference type="InterPro" id="IPR039682">
    <property type="entry name" value="Sec8/EXOC4"/>
</dbReference>
<comment type="function">
    <text evidence="4">Component of the exocyst complex involved in the docking of exocytic vesicles with fusion sites on the plasma membrane.</text>
</comment>